<evidence type="ECO:0000313" key="1">
    <source>
        <dbReference type="EMBL" id="CAG8626485.1"/>
    </source>
</evidence>
<name>A0A9N9D3L1_9GLOM</name>
<dbReference type="Proteomes" id="UP000789405">
    <property type="component" value="Unassembled WGS sequence"/>
</dbReference>
<keyword evidence="2" id="KW-1185">Reference proteome</keyword>
<dbReference type="AlphaFoldDB" id="A0A9N9D3L1"/>
<organism evidence="1 2">
    <name type="scientific">Dentiscutata erythropus</name>
    <dbReference type="NCBI Taxonomy" id="1348616"/>
    <lineage>
        <taxon>Eukaryota</taxon>
        <taxon>Fungi</taxon>
        <taxon>Fungi incertae sedis</taxon>
        <taxon>Mucoromycota</taxon>
        <taxon>Glomeromycotina</taxon>
        <taxon>Glomeromycetes</taxon>
        <taxon>Diversisporales</taxon>
        <taxon>Gigasporaceae</taxon>
        <taxon>Dentiscutata</taxon>
    </lineage>
</organism>
<dbReference type="EMBL" id="CAJVPY010004728">
    <property type="protein sequence ID" value="CAG8626485.1"/>
    <property type="molecule type" value="Genomic_DNA"/>
</dbReference>
<sequence length="51" mass="6169">DAERSDGEQRDFFNLSFFRHHIESLAELMLSKFDFFQNFSEEKVLSPQNKR</sequence>
<evidence type="ECO:0000313" key="2">
    <source>
        <dbReference type="Proteomes" id="UP000789405"/>
    </source>
</evidence>
<feature type="non-terminal residue" evidence="1">
    <location>
        <position position="1"/>
    </location>
</feature>
<proteinExistence type="predicted"/>
<protein>
    <submittedName>
        <fullName evidence="1">11562_t:CDS:1</fullName>
    </submittedName>
</protein>
<gene>
    <name evidence="1" type="ORF">DERYTH_LOCUS8917</name>
</gene>
<comment type="caution">
    <text evidence="1">The sequence shown here is derived from an EMBL/GenBank/DDBJ whole genome shotgun (WGS) entry which is preliminary data.</text>
</comment>
<accession>A0A9N9D3L1</accession>
<reference evidence="1" key="1">
    <citation type="submission" date="2021-06" db="EMBL/GenBank/DDBJ databases">
        <authorList>
            <person name="Kallberg Y."/>
            <person name="Tangrot J."/>
            <person name="Rosling A."/>
        </authorList>
    </citation>
    <scope>NUCLEOTIDE SEQUENCE</scope>
    <source>
        <strain evidence="1">MA453B</strain>
    </source>
</reference>